<keyword evidence="4" id="KW-0677">Repeat</keyword>
<evidence type="ECO:0008006" key="12">
    <source>
        <dbReference type="Google" id="ProtNLM"/>
    </source>
</evidence>
<dbReference type="Proteomes" id="UP000287651">
    <property type="component" value="Unassembled WGS sequence"/>
</dbReference>
<protein>
    <recommendedName>
        <fullName evidence="12">ABC transmembrane type-1 domain-containing protein</fullName>
    </recommendedName>
</protein>
<sequence length="274" mass="30656">MSEVHWTRSRSESSKKHSTRRPSVPIVVAHRLSTIRNAVVIAVVQADRVAELGSHDSLIRDEGRLYASFICFQQTTRVAGSDAPSSSLSALVAFPRPDNSESRRLSLCSRSSSTSSSCNYEAHEESEADAPPLVPSLRTLLVLNLPERRQAVLGSLGAMAFGAMQPLYAFSMGSMLSVYFMNDHKEIMSNTRTYYLLFLAMSDIRSTWLGTLGSKYIMVFDFISLLSFLKYIESIFRIQKVYNGCITPKVIAPKLPNIACRHSSKFNSNKQRWN</sequence>
<dbReference type="PANTHER" id="PTHR45136:SF2">
    <property type="entry name" value="ABC TRANSPORTER DOMAIN-CONTAINING PROTEIN"/>
    <property type="match status" value="1"/>
</dbReference>
<dbReference type="Gene3D" id="1.20.1560.10">
    <property type="entry name" value="ABC transporter type 1, transmembrane domain"/>
    <property type="match status" value="1"/>
</dbReference>
<comment type="similarity">
    <text evidence="1">Belongs to the ABC transporter superfamily. ABCB family. Multidrug resistance exporter (TC 3.A.1.201) subfamily.</text>
</comment>
<dbReference type="InterPro" id="IPR036640">
    <property type="entry name" value="ABC1_TM_sf"/>
</dbReference>
<comment type="caution">
    <text evidence="10">The sequence shown here is derived from an EMBL/GenBank/DDBJ whole genome shotgun (WGS) entry which is preliminary data.</text>
</comment>
<proteinExistence type="inferred from homology"/>
<evidence type="ECO:0000256" key="4">
    <source>
        <dbReference type="ARBA" id="ARBA00022737"/>
    </source>
</evidence>
<gene>
    <name evidence="10" type="ORF">B296_00037236</name>
</gene>
<organism evidence="10 11">
    <name type="scientific">Ensete ventricosum</name>
    <name type="common">Abyssinian banana</name>
    <name type="synonym">Musa ensete</name>
    <dbReference type="NCBI Taxonomy" id="4639"/>
    <lineage>
        <taxon>Eukaryota</taxon>
        <taxon>Viridiplantae</taxon>
        <taxon>Streptophyta</taxon>
        <taxon>Embryophyta</taxon>
        <taxon>Tracheophyta</taxon>
        <taxon>Spermatophyta</taxon>
        <taxon>Magnoliopsida</taxon>
        <taxon>Liliopsida</taxon>
        <taxon>Zingiberales</taxon>
        <taxon>Musaceae</taxon>
        <taxon>Ensete</taxon>
    </lineage>
</organism>
<feature type="transmembrane region" description="Helical" evidence="9">
    <location>
        <begin position="156"/>
        <end position="181"/>
    </location>
</feature>
<dbReference type="SUPFAM" id="SSF52540">
    <property type="entry name" value="P-loop containing nucleoside triphosphate hydrolases"/>
    <property type="match status" value="1"/>
</dbReference>
<dbReference type="GO" id="GO:0005524">
    <property type="term" value="F:ATP binding"/>
    <property type="evidence" value="ECO:0007669"/>
    <property type="project" value="InterPro"/>
</dbReference>
<evidence type="ECO:0000256" key="6">
    <source>
        <dbReference type="ARBA" id="ARBA00023136"/>
    </source>
</evidence>
<feature type="compositionally biased region" description="Basic and acidic residues" evidence="8">
    <location>
        <begin position="1"/>
        <end position="15"/>
    </location>
</feature>
<keyword evidence="5 9" id="KW-1133">Transmembrane helix</keyword>
<dbReference type="GO" id="GO:0016020">
    <property type="term" value="C:membrane"/>
    <property type="evidence" value="ECO:0007669"/>
    <property type="project" value="InterPro"/>
</dbReference>
<dbReference type="EMBL" id="AMZH03015712">
    <property type="protein sequence ID" value="RRT45628.1"/>
    <property type="molecule type" value="Genomic_DNA"/>
</dbReference>
<evidence type="ECO:0000313" key="10">
    <source>
        <dbReference type="EMBL" id="RRT45628.1"/>
    </source>
</evidence>
<reference evidence="10 11" key="1">
    <citation type="journal article" date="2014" name="Agronomy (Basel)">
        <title>A Draft Genome Sequence for Ensete ventricosum, the Drought-Tolerant Tree Against Hunger.</title>
        <authorList>
            <person name="Harrison J."/>
            <person name="Moore K.A."/>
            <person name="Paszkiewicz K."/>
            <person name="Jones T."/>
            <person name="Grant M."/>
            <person name="Ambacheew D."/>
            <person name="Muzemil S."/>
            <person name="Studholme D.J."/>
        </authorList>
    </citation>
    <scope>NUCLEOTIDE SEQUENCE [LARGE SCALE GENOMIC DNA]</scope>
</reference>
<evidence type="ECO:0000256" key="7">
    <source>
        <dbReference type="ARBA" id="ARBA00023180"/>
    </source>
</evidence>
<keyword evidence="7" id="KW-0325">Glycoprotein</keyword>
<dbReference type="Gene3D" id="3.40.50.300">
    <property type="entry name" value="P-loop containing nucleotide triphosphate hydrolases"/>
    <property type="match status" value="1"/>
</dbReference>
<keyword evidence="3 9" id="KW-0812">Transmembrane</keyword>
<evidence type="ECO:0000256" key="2">
    <source>
        <dbReference type="ARBA" id="ARBA00022448"/>
    </source>
</evidence>
<dbReference type="InterPro" id="IPR027417">
    <property type="entry name" value="P-loop_NTPase"/>
</dbReference>
<feature type="transmembrane region" description="Helical" evidence="9">
    <location>
        <begin position="216"/>
        <end position="232"/>
    </location>
</feature>
<feature type="region of interest" description="Disordered" evidence="8">
    <location>
        <begin position="1"/>
        <end position="22"/>
    </location>
</feature>
<keyword evidence="6 9" id="KW-0472">Membrane</keyword>
<evidence type="ECO:0000256" key="1">
    <source>
        <dbReference type="ARBA" id="ARBA00007577"/>
    </source>
</evidence>
<evidence type="ECO:0000313" key="11">
    <source>
        <dbReference type="Proteomes" id="UP000287651"/>
    </source>
</evidence>
<dbReference type="AlphaFoldDB" id="A0A426Y1G9"/>
<dbReference type="PANTHER" id="PTHR45136">
    <property type="entry name" value="ABC TRANSPORTER DOMAIN-CONTAINING PROTEIN"/>
    <property type="match status" value="1"/>
</dbReference>
<evidence type="ECO:0000256" key="5">
    <source>
        <dbReference type="ARBA" id="ARBA00022989"/>
    </source>
</evidence>
<evidence type="ECO:0000256" key="3">
    <source>
        <dbReference type="ARBA" id="ARBA00022692"/>
    </source>
</evidence>
<name>A0A426Y1G9_ENSVE</name>
<accession>A0A426Y1G9</accession>
<evidence type="ECO:0000256" key="8">
    <source>
        <dbReference type="SAM" id="MobiDB-lite"/>
    </source>
</evidence>
<evidence type="ECO:0000256" key="9">
    <source>
        <dbReference type="SAM" id="Phobius"/>
    </source>
</evidence>
<keyword evidence="2" id="KW-0813">Transport</keyword>